<reference evidence="3" key="1">
    <citation type="submission" date="2016-06" db="UniProtKB">
        <authorList>
            <consortium name="WormBaseParasite"/>
        </authorList>
    </citation>
    <scope>IDENTIFICATION</scope>
</reference>
<dbReference type="WBParaSite" id="TCNE_0000609101-mRNA-1">
    <property type="protein sequence ID" value="TCNE_0000609101-mRNA-1"/>
    <property type="gene ID" value="TCNE_0000609101"/>
</dbReference>
<gene>
    <name evidence="1" type="ORF">TCNE_LOCUS6091</name>
</gene>
<evidence type="ECO:0000313" key="2">
    <source>
        <dbReference type="Proteomes" id="UP000050794"/>
    </source>
</evidence>
<organism evidence="2 3">
    <name type="scientific">Toxocara canis</name>
    <name type="common">Canine roundworm</name>
    <dbReference type="NCBI Taxonomy" id="6265"/>
    <lineage>
        <taxon>Eukaryota</taxon>
        <taxon>Metazoa</taxon>
        <taxon>Ecdysozoa</taxon>
        <taxon>Nematoda</taxon>
        <taxon>Chromadorea</taxon>
        <taxon>Rhabditida</taxon>
        <taxon>Spirurina</taxon>
        <taxon>Ascaridomorpha</taxon>
        <taxon>Ascaridoidea</taxon>
        <taxon>Toxocaridae</taxon>
        <taxon>Toxocara</taxon>
    </lineage>
</organism>
<reference evidence="1 2" key="2">
    <citation type="submission" date="2018-11" db="EMBL/GenBank/DDBJ databases">
        <authorList>
            <consortium name="Pathogen Informatics"/>
        </authorList>
    </citation>
    <scope>NUCLEOTIDE SEQUENCE [LARGE SCALE GENOMIC DNA]</scope>
</reference>
<proteinExistence type="predicted"/>
<accession>A0A183UC71</accession>
<name>A0A183UC71_TOXCA</name>
<evidence type="ECO:0000313" key="1">
    <source>
        <dbReference type="EMBL" id="VDM37376.1"/>
    </source>
</evidence>
<dbReference type="EMBL" id="UYWY01019436">
    <property type="protein sequence ID" value="VDM37376.1"/>
    <property type="molecule type" value="Genomic_DNA"/>
</dbReference>
<sequence length="155" mass="16271">MSMEMSPKNSCSIFVCYSSAKDEVMAARLQICGSAPLEDIVTVRIADENASSISAFGSAVRIGTVFVEGGKLFIVSIASMDDVIELDYELAADVEDTGALAKHESTEASSQSLPPASVVEMSMSNVVGATRAEHTNGLRKVTATIVGNTVTDSCR</sequence>
<dbReference type="AlphaFoldDB" id="A0A183UC71"/>
<evidence type="ECO:0000313" key="3">
    <source>
        <dbReference type="WBParaSite" id="TCNE_0000609101-mRNA-1"/>
    </source>
</evidence>
<protein>
    <submittedName>
        <fullName evidence="3">MMS1_N domain-containing protein</fullName>
    </submittedName>
</protein>
<dbReference type="Proteomes" id="UP000050794">
    <property type="component" value="Unassembled WGS sequence"/>
</dbReference>
<keyword evidence="2" id="KW-1185">Reference proteome</keyword>